<dbReference type="InterPro" id="IPR003877">
    <property type="entry name" value="SPRY_dom"/>
</dbReference>
<evidence type="ECO:0000256" key="5">
    <source>
        <dbReference type="SAM" id="Coils"/>
    </source>
</evidence>
<dbReference type="Pfam" id="PF00643">
    <property type="entry name" value="zf-B_box"/>
    <property type="match status" value="1"/>
</dbReference>
<dbReference type="InterPro" id="IPR013083">
    <property type="entry name" value="Znf_RING/FYVE/PHD"/>
</dbReference>
<evidence type="ECO:0000259" key="7">
    <source>
        <dbReference type="PROSITE" id="PS50119"/>
    </source>
</evidence>
<dbReference type="PROSITE" id="PS50089">
    <property type="entry name" value="ZF_RING_2"/>
    <property type="match status" value="1"/>
</dbReference>
<dbReference type="FunFam" id="2.60.120.920:FF:000004">
    <property type="entry name" value="Butyrophilin subfamily 1 member A1"/>
    <property type="match status" value="1"/>
</dbReference>
<keyword evidence="2 4" id="KW-0863">Zinc-finger</keyword>
<dbReference type="SUPFAM" id="SSF57850">
    <property type="entry name" value="RING/U-box"/>
    <property type="match status" value="1"/>
</dbReference>
<dbReference type="SUPFAM" id="SSF57845">
    <property type="entry name" value="B-box zinc-binding domain"/>
    <property type="match status" value="1"/>
</dbReference>
<reference evidence="9 10" key="1">
    <citation type="submission" date="2015-08" db="EMBL/GenBank/DDBJ databases">
        <title>The genome of the Asian arowana (Scleropages formosus).</title>
        <authorList>
            <person name="Tan M.H."/>
            <person name="Gan H.M."/>
            <person name="Croft L.J."/>
            <person name="Austin C.M."/>
        </authorList>
    </citation>
    <scope>NUCLEOTIDE SEQUENCE [LARGE SCALE GENOMIC DNA]</scope>
    <source>
        <strain evidence="9">Aro1</strain>
    </source>
</reference>
<dbReference type="Pfam" id="PF13445">
    <property type="entry name" value="zf-RING_UBOX"/>
    <property type="match status" value="1"/>
</dbReference>
<dbReference type="PANTHER" id="PTHR24103">
    <property type="entry name" value="E3 UBIQUITIN-PROTEIN LIGASE TRIM"/>
    <property type="match status" value="1"/>
</dbReference>
<feature type="coiled-coil region" evidence="5">
    <location>
        <begin position="207"/>
        <end position="241"/>
    </location>
</feature>
<dbReference type="SUPFAM" id="SSF49899">
    <property type="entry name" value="Concanavalin A-like lectins/glucanases"/>
    <property type="match status" value="1"/>
</dbReference>
<dbReference type="InterPro" id="IPR013320">
    <property type="entry name" value="ConA-like_dom_sf"/>
</dbReference>
<keyword evidence="5" id="KW-0175">Coiled coil</keyword>
<evidence type="ECO:0000256" key="3">
    <source>
        <dbReference type="ARBA" id="ARBA00022833"/>
    </source>
</evidence>
<dbReference type="Gene3D" id="3.30.160.60">
    <property type="entry name" value="Classic Zinc Finger"/>
    <property type="match status" value="1"/>
</dbReference>
<dbReference type="GO" id="GO:0008270">
    <property type="term" value="F:zinc ion binding"/>
    <property type="evidence" value="ECO:0007669"/>
    <property type="project" value="UniProtKB-KW"/>
</dbReference>
<dbReference type="Proteomes" id="UP000034805">
    <property type="component" value="Unassembled WGS sequence"/>
</dbReference>
<dbReference type="InterPro" id="IPR003879">
    <property type="entry name" value="Butyrophylin_SPRY"/>
</dbReference>
<dbReference type="InterPro" id="IPR027370">
    <property type="entry name" value="Znf-RING_euk"/>
</dbReference>
<dbReference type="SMART" id="SM00184">
    <property type="entry name" value="RING"/>
    <property type="match status" value="1"/>
</dbReference>
<dbReference type="Pfam" id="PF13765">
    <property type="entry name" value="PRY"/>
    <property type="match status" value="1"/>
</dbReference>
<evidence type="ECO:0000256" key="1">
    <source>
        <dbReference type="ARBA" id="ARBA00022723"/>
    </source>
</evidence>
<dbReference type="InterPro" id="IPR003613">
    <property type="entry name" value="Ubox_domain"/>
</dbReference>
<dbReference type="InterPro" id="IPR006574">
    <property type="entry name" value="PRY"/>
</dbReference>
<name>A0A0P7U177_SCLFO</name>
<dbReference type="InterPro" id="IPR043136">
    <property type="entry name" value="B30.2/SPRY_sf"/>
</dbReference>
<feature type="domain" description="RING-type" evidence="6">
    <location>
        <begin position="14"/>
        <end position="56"/>
    </location>
</feature>
<dbReference type="GO" id="GO:0016567">
    <property type="term" value="P:protein ubiquitination"/>
    <property type="evidence" value="ECO:0007669"/>
    <property type="project" value="InterPro"/>
</dbReference>
<evidence type="ECO:0000259" key="6">
    <source>
        <dbReference type="PROSITE" id="PS50089"/>
    </source>
</evidence>
<dbReference type="InterPro" id="IPR000315">
    <property type="entry name" value="Znf_B-box"/>
</dbReference>
<dbReference type="PROSITE" id="PS50188">
    <property type="entry name" value="B302_SPRY"/>
    <property type="match status" value="1"/>
</dbReference>
<dbReference type="Gene3D" id="2.60.120.920">
    <property type="match status" value="1"/>
</dbReference>
<dbReference type="SMART" id="SM00504">
    <property type="entry name" value="Ubox"/>
    <property type="match status" value="1"/>
</dbReference>
<dbReference type="STRING" id="113540.ENSSFOP00015036095"/>
<accession>A0A0P7U177</accession>
<evidence type="ECO:0000313" key="9">
    <source>
        <dbReference type="EMBL" id="KPP64109.1"/>
    </source>
</evidence>
<dbReference type="GO" id="GO:0004842">
    <property type="term" value="F:ubiquitin-protein transferase activity"/>
    <property type="evidence" value="ECO:0007669"/>
    <property type="project" value="InterPro"/>
</dbReference>
<dbReference type="SMART" id="SM00589">
    <property type="entry name" value="PRY"/>
    <property type="match status" value="1"/>
</dbReference>
<dbReference type="PRINTS" id="PR01407">
    <property type="entry name" value="BUTYPHLNCDUF"/>
</dbReference>
<evidence type="ECO:0000256" key="2">
    <source>
        <dbReference type="ARBA" id="ARBA00022771"/>
    </source>
</evidence>
<proteinExistence type="predicted"/>
<keyword evidence="3" id="KW-0862">Zinc</keyword>
<evidence type="ECO:0000313" key="10">
    <source>
        <dbReference type="Proteomes" id="UP000034805"/>
    </source>
</evidence>
<dbReference type="CDD" id="cd12893">
    <property type="entry name" value="SPRY_PRY_TRIM35"/>
    <property type="match status" value="1"/>
</dbReference>
<feature type="domain" description="B30.2/SPRY" evidence="8">
    <location>
        <begin position="285"/>
        <end position="477"/>
    </location>
</feature>
<dbReference type="InterPro" id="IPR001870">
    <property type="entry name" value="B30.2/SPRY"/>
</dbReference>
<sequence length="485" mass="54838">MAAKFSLTESDLCCSVCYDVFRDPVLLRCSHSFCRTCVQDYWAGKRSARRDCPLCRQEFSPQEDPVLNLSLKNLCESYLQEDENPSASGQGRGSGPLCHEHSEPLKLFCAEDKVPICVVCHSSRKHKGHECSPVGEAALQWKEELRALLDVLQEKRVAFDKVKENCEKATLHIKNQVRSSERLIKEEFRKLRAFLEAEEESRVAALKAEGEEKSQRVNESLEELTRTISSLSDSIAAIEEQLRAEDISLLHDYRMTMHRTRCAAQEAETSGEMISGSLVKVASHLGSLNFRVWKKMLGIVQNTPIVLDPNTAAPWLILSDDLVSVIEGEEKQMFPNNPERFDLDAGVLGAEAFRSGTHCWEVEVGDSSTWVVGVAKESVRRKEKLASVLKNGYLTLFFYQKMYFAGTSPLTRLTLRKKPQRLRVHLDCNRGRVSFFDSGDNTHLYTFKHTFSESVFPYLWVGCKQCPLRILPVATTIVPVQPNNA</sequence>
<dbReference type="EMBL" id="JARO02007312">
    <property type="protein sequence ID" value="KPP64109.1"/>
    <property type="molecule type" value="Genomic_DNA"/>
</dbReference>
<dbReference type="PROSITE" id="PS00518">
    <property type="entry name" value="ZF_RING_1"/>
    <property type="match status" value="1"/>
</dbReference>
<dbReference type="InterPro" id="IPR017907">
    <property type="entry name" value="Znf_RING_CS"/>
</dbReference>
<dbReference type="SMART" id="SM00336">
    <property type="entry name" value="BBOX"/>
    <property type="match status" value="1"/>
</dbReference>
<comment type="caution">
    <text evidence="9">The sequence shown here is derived from an EMBL/GenBank/DDBJ whole genome shotgun (WGS) entry which is preliminary data.</text>
</comment>
<evidence type="ECO:0000256" key="4">
    <source>
        <dbReference type="PROSITE-ProRule" id="PRU00024"/>
    </source>
</evidence>
<feature type="domain" description="B box-type" evidence="7">
    <location>
        <begin position="93"/>
        <end position="134"/>
    </location>
</feature>
<organism evidence="9 10">
    <name type="scientific">Scleropages formosus</name>
    <name type="common">Asian bonytongue</name>
    <name type="synonym">Osteoglossum formosum</name>
    <dbReference type="NCBI Taxonomy" id="113540"/>
    <lineage>
        <taxon>Eukaryota</taxon>
        <taxon>Metazoa</taxon>
        <taxon>Chordata</taxon>
        <taxon>Craniata</taxon>
        <taxon>Vertebrata</taxon>
        <taxon>Euteleostomi</taxon>
        <taxon>Actinopterygii</taxon>
        <taxon>Neopterygii</taxon>
        <taxon>Teleostei</taxon>
        <taxon>Osteoglossocephala</taxon>
        <taxon>Osteoglossomorpha</taxon>
        <taxon>Osteoglossiformes</taxon>
        <taxon>Osteoglossidae</taxon>
        <taxon>Scleropages</taxon>
    </lineage>
</organism>
<dbReference type="InterPro" id="IPR001841">
    <property type="entry name" value="Znf_RING"/>
</dbReference>
<dbReference type="AlphaFoldDB" id="A0A0P7U177"/>
<dbReference type="PROSITE" id="PS50119">
    <property type="entry name" value="ZF_BBOX"/>
    <property type="match status" value="1"/>
</dbReference>
<protein>
    <submittedName>
        <fullName evidence="9">Zinc-binding protein A33-like</fullName>
    </submittedName>
</protein>
<keyword evidence="1" id="KW-0479">Metal-binding</keyword>
<dbReference type="Gene3D" id="3.30.40.10">
    <property type="entry name" value="Zinc/RING finger domain, C3HC4 (zinc finger)"/>
    <property type="match status" value="1"/>
</dbReference>
<dbReference type="Pfam" id="PF00622">
    <property type="entry name" value="SPRY"/>
    <property type="match status" value="1"/>
</dbReference>
<gene>
    <name evidence="9" type="ORF">Z043_117581</name>
</gene>
<dbReference type="InterPro" id="IPR050143">
    <property type="entry name" value="TRIM/RBCC"/>
</dbReference>
<dbReference type="SMART" id="SM00449">
    <property type="entry name" value="SPRY"/>
    <property type="match status" value="1"/>
</dbReference>
<evidence type="ECO:0000259" key="8">
    <source>
        <dbReference type="PROSITE" id="PS50188"/>
    </source>
</evidence>